<dbReference type="EMBL" id="CAJQUM010000001">
    <property type="protein sequence ID" value="CAG4885129.1"/>
    <property type="molecule type" value="Genomic_DNA"/>
</dbReference>
<dbReference type="Proteomes" id="UP000742786">
    <property type="component" value="Unassembled WGS sequence"/>
</dbReference>
<evidence type="ECO:0000313" key="2">
    <source>
        <dbReference type="EMBL" id="CAG4885129.1"/>
    </source>
</evidence>
<keyword evidence="3" id="KW-1185">Reference proteome</keyword>
<keyword evidence="1" id="KW-1133">Transmembrane helix</keyword>
<keyword evidence="1" id="KW-0472">Membrane</keyword>
<dbReference type="AlphaFoldDB" id="A0A916J5W3"/>
<reference evidence="2" key="1">
    <citation type="submission" date="2021-04" db="EMBL/GenBank/DDBJ databases">
        <authorList>
            <person name="Hornung B."/>
        </authorList>
    </citation>
    <scope>NUCLEOTIDE SEQUENCE</scope>
    <source>
        <strain evidence="2">G5G6</strain>
    </source>
</reference>
<sequence length="99" mass="10942">MRKSHRNSEPRPPVASVCPTAQVADIGSLVSNNRAPYLCIPAALTRSILCPGQIIMHIQGEAYFLLNLQNALYSSLCQRIRLIFQLVCLFYNILALAGL</sequence>
<accession>A0A916J5W3</accession>
<evidence type="ECO:0000256" key="1">
    <source>
        <dbReference type="SAM" id="Phobius"/>
    </source>
</evidence>
<gene>
    <name evidence="2" type="ORF">GTOL_13012</name>
</gene>
<organism evidence="2 3">
    <name type="scientific">Georgfuchsia toluolica</name>
    <dbReference type="NCBI Taxonomy" id="424218"/>
    <lineage>
        <taxon>Bacteria</taxon>
        <taxon>Pseudomonadati</taxon>
        <taxon>Pseudomonadota</taxon>
        <taxon>Betaproteobacteria</taxon>
        <taxon>Nitrosomonadales</taxon>
        <taxon>Sterolibacteriaceae</taxon>
        <taxon>Georgfuchsia</taxon>
    </lineage>
</organism>
<feature type="transmembrane region" description="Helical" evidence="1">
    <location>
        <begin position="82"/>
        <end position="98"/>
    </location>
</feature>
<evidence type="ECO:0000313" key="3">
    <source>
        <dbReference type="Proteomes" id="UP000742786"/>
    </source>
</evidence>
<comment type="caution">
    <text evidence="2">The sequence shown here is derived from an EMBL/GenBank/DDBJ whole genome shotgun (WGS) entry which is preliminary data.</text>
</comment>
<name>A0A916J5W3_9PROT</name>
<protein>
    <submittedName>
        <fullName evidence="2">Uncharacterized protein</fullName>
    </submittedName>
</protein>
<keyword evidence="1" id="KW-0812">Transmembrane</keyword>
<proteinExistence type="predicted"/>